<dbReference type="Proteomes" id="UP000324222">
    <property type="component" value="Unassembled WGS sequence"/>
</dbReference>
<proteinExistence type="predicted"/>
<keyword evidence="3" id="KW-1185">Reference proteome</keyword>
<protein>
    <submittedName>
        <fullName evidence="2">Uncharacterized protein</fullName>
    </submittedName>
</protein>
<evidence type="ECO:0000313" key="3">
    <source>
        <dbReference type="Proteomes" id="UP000324222"/>
    </source>
</evidence>
<name>A0A5B7H9G6_PORTR</name>
<feature type="region of interest" description="Disordered" evidence="1">
    <location>
        <begin position="116"/>
        <end position="160"/>
    </location>
</feature>
<feature type="compositionally biased region" description="Basic and acidic residues" evidence="1">
    <location>
        <begin position="235"/>
        <end position="256"/>
    </location>
</feature>
<accession>A0A5B7H9G6</accession>
<reference evidence="2 3" key="1">
    <citation type="submission" date="2019-05" db="EMBL/GenBank/DDBJ databases">
        <title>Another draft genome of Portunus trituberculatus and its Hox gene families provides insights of decapod evolution.</title>
        <authorList>
            <person name="Jeong J.-H."/>
            <person name="Song I."/>
            <person name="Kim S."/>
            <person name="Choi T."/>
            <person name="Kim D."/>
            <person name="Ryu S."/>
            <person name="Kim W."/>
        </authorList>
    </citation>
    <scope>NUCLEOTIDE SEQUENCE [LARGE SCALE GENOMIC DNA]</scope>
    <source>
        <tissue evidence="2">Muscle</tissue>
    </source>
</reference>
<sequence length="290" mass="31285">MCVLPPLAQTGEMCSSPRGALWCAEPRVTPQATPTSLIAISLIILSWRCAAVGGCDGWGGDGTGSTLGGQINECSSRADDVGVGQVAGHVARSRGGKHWWAARREHQHFASTTTQPHVYGQHTREGGGPRPCHTRSTPPVSAALSSGTPPPPQQVLSGGGPLRKCSFPWNQHGANDRAGTVCENVRWCSSFHHPTPRGKTSDAGKTCCPQRRQLLNASLLWARGKRQISRVSEPASRRQDHLGREHRSLQEEAVKSNEEPFSVTLRMGRLIYGWREALLGEWEGGGVNGR</sequence>
<feature type="compositionally biased region" description="Polar residues" evidence="1">
    <location>
        <begin position="134"/>
        <end position="147"/>
    </location>
</feature>
<feature type="region of interest" description="Disordered" evidence="1">
    <location>
        <begin position="230"/>
        <end position="256"/>
    </location>
</feature>
<evidence type="ECO:0000313" key="2">
    <source>
        <dbReference type="EMBL" id="MPC65454.1"/>
    </source>
</evidence>
<organism evidence="2 3">
    <name type="scientific">Portunus trituberculatus</name>
    <name type="common">Swimming crab</name>
    <name type="synonym">Neptunus trituberculatus</name>
    <dbReference type="NCBI Taxonomy" id="210409"/>
    <lineage>
        <taxon>Eukaryota</taxon>
        <taxon>Metazoa</taxon>
        <taxon>Ecdysozoa</taxon>
        <taxon>Arthropoda</taxon>
        <taxon>Crustacea</taxon>
        <taxon>Multicrustacea</taxon>
        <taxon>Malacostraca</taxon>
        <taxon>Eumalacostraca</taxon>
        <taxon>Eucarida</taxon>
        <taxon>Decapoda</taxon>
        <taxon>Pleocyemata</taxon>
        <taxon>Brachyura</taxon>
        <taxon>Eubrachyura</taxon>
        <taxon>Portunoidea</taxon>
        <taxon>Portunidae</taxon>
        <taxon>Portuninae</taxon>
        <taxon>Portunus</taxon>
    </lineage>
</organism>
<evidence type="ECO:0000256" key="1">
    <source>
        <dbReference type="SAM" id="MobiDB-lite"/>
    </source>
</evidence>
<dbReference type="AlphaFoldDB" id="A0A5B7H9G6"/>
<comment type="caution">
    <text evidence="2">The sequence shown here is derived from an EMBL/GenBank/DDBJ whole genome shotgun (WGS) entry which is preliminary data.</text>
</comment>
<gene>
    <name evidence="2" type="ORF">E2C01_059588</name>
</gene>
<dbReference type="EMBL" id="VSRR010023394">
    <property type="protein sequence ID" value="MPC65454.1"/>
    <property type="molecule type" value="Genomic_DNA"/>
</dbReference>